<dbReference type="AlphaFoldDB" id="A0AAV2D4Y8"/>
<organism evidence="2 3">
    <name type="scientific">Linum trigynum</name>
    <dbReference type="NCBI Taxonomy" id="586398"/>
    <lineage>
        <taxon>Eukaryota</taxon>
        <taxon>Viridiplantae</taxon>
        <taxon>Streptophyta</taxon>
        <taxon>Embryophyta</taxon>
        <taxon>Tracheophyta</taxon>
        <taxon>Spermatophyta</taxon>
        <taxon>Magnoliopsida</taxon>
        <taxon>eudicotyledons</taxon>
        <taxon>Gunneridae</taxon>
        <taxon>Pentapetalae</taxon>
        <taxon>rosids</taxon>
        <taxon>fabids</taxon>
        <taxon>Malpighiales</taxon>
        <taxon>Linaceae</taxon>
        <taxon>Linum</taxon>
    </lineage>
</organism>
<evidence type="ECO:0000256" key="1">
    <source>
        <dbReference type="SAM" id="SignalP"/>
    </source>
</evidence>
<reference evidence="2 3" key="1">
    <citation type="submission" date="2024-04" db="EMBL/GenBank/DDBJ databases">
        <authorList>
            <person name="Fracassetti M."/>
        </authorList>
    </citation>
    <scope>NUCLEOTIDE SEQUENCE [LARGE SCALE GENOMIC DNA]</scope>
</reference>
<name>A0AAV2D4Y8_9ROSI</name>
<accession>A0AAV2D4Y8</accession>
<dbReference type="EMBL" id="OZ034815">
    <property type="protein sequence ID" value="CAL1366505.1"/>
    <property type="molecule type" value="Genomic_DNA"/>
</dbReference>
<feature type="chain" id="PRO_5043415975" evidence="1">
    <location>
        <begin position="35"/>
        <end position="94"/>
    </location>
</feature>
<protein>
    <submittedName>
        <fullName evidence="2">Uncharacterized protein</fullName>
    </submittedName>
</protein>
<dbReference type="Proteomes" id="UP001497516">
    <property type="component" value="Chromosome 2"/>
</dbReference>
<sequence length="94" mass="10414">MAMIMNMPNTITKLAILLPFILCMLAALLPSSESARTITASTTAASNDSSLTDHGQINLRYYETLDPSRSIRISDDPRTSKYCNCDTSVRRRAE</sequence>
<keyword evidence="3" id="KW-1185">Reference proteome</keyword>
<evidence type="ECO:0000313" key="2">
    <source>
        <dbReference type="EMBL" id="CAL1366505.1"/>
    </source>
</evidence>
<keyword evidence="1" id="KW-0732">Signal</keyword>
<evidence type="ECO:0000313" key="3">
    <source>
        <dbReference type="Proteomes" id="UP001497516"/>
    </source>
</evidence>
<proteinExistence type="predicted"/>
<gene>
    <name evidence="2" type="ORF">LTRI10_LOCUS10666</name>
</gene>
<feature type="signal peptide" evidence="1">
    <location>
        <begin position="1"/>
        <end position="34"/>
    </location>
</feature>